<feature type="region of interest" description="Disordered" evidence="6">
    <location>
        <begin position="94"/>
        <end position="116"/>
    </location>
</feature>
<dbReference type="Gene3D" id="2.20.25.80">
    <property type="entry name" value="WRKY domain"/>
    <property type="match status" value="1"/>
</dbReference>
<reference evidence="8 10" key="1">
    <citation type="journal article" date="2011" name="Nature">
        <title>The Medicago genome provides insight into the evolution of rhizobial symbioses.</title>
        <authorList>
            <person name="Young N.D."/>
            <person name="Debelle F."/>
            <person name="Oldroyd G.E."/>
            <person name="Geurts R."/>
            <person name="Cannon S.B."/>
            <person name="Udvardi M.K."/>
            <person name="Benedito V.A."/>
            <person name="Mayer K.F."/>
            <person name="Gouzy J."/>
            <person name="Schoof H."/>
            <person name="Van de Peer Y."/>
            <person name="Proost S."/>
            <person name="Cook D.R."/>
            <person name="Meyers B.C."/>
            <person name="Spannagl M."/>
            <person name="Cheung F."/>
            <person name="De Mita S."/>
            <person name="Krishnakumar V."/>
            <person name="Gundlach H."/>
            <person name="Zhou S."/>
            <person name="Mudge J."/>
            <person name="Bharti A.K."/>
            <person name="Murray J.D."/>
            <person name="Naoumkina M.A."/>
            <person name="Rosen B."/>
            <person name="Silverstein K.A."/>
            <person name="Tang H."/>
            <person name="Rombauts S."/>
            <person name="Zhao P.X."/>
            <person name="Zhou P."/>
            <person name="Barbe V."/>
            <person name="Bardou P."/>
            <person name="Bechner M."/>
            <person name="Bellec A."/>
            <person name="Berger A."/>
            <person name="Berges H."/>
            <person name="Bidwell S."/>
            <person name="Bisseling T."/>
            <person name="Choisne N."/>
            <person name="Couloux A."/>
            <person name="Denny R."/>
            <person name="Deshpande S."/>
            <person name="Dai X."/>
            <person name="Doyle J.J."/>
            <person name="Dudez A.M."/>
            <person name="Farmer A.D."/>
            <person name="Fouteau S."/>
            <person name="Franken C."/>
            <person name="Gibelin C."/>
            <person name="Gish J."/>
            <person name="Goldstein S."/>
            <person name="Gonzalez A.J."/>
            <person name="Green P.J."/>
            <person name="Hallab A."/>
            <person name="Hartog M."/>
            <person name="Hua A."/>
            <person name="Humphray S.J."/>
            <person name="Jeong D.H."/>
            <person name="Jing Y."/>
            <person name="Jocker A."/>
            <person name="Kenton S.M."/>
            <person name="Kim D.J."/>
            <person name="Klee K."/>
            <person name="Lai H."/>
            <person name="Lang C."/>
            <person name="Lin S."/>
            <person name="Macmil S.L."/>
            <person name="Magdelenat G."/>
            <person name="Matthews L."/>
            <person name="McCorrison J."/>
            <person name="Monaghan E.L."/>
            <person name="Mun J.H."/>
            <person name="Najar F.Z."/>
            <person name="Nicholson C."/>
            <person name="Noirot C."/>
            <person name="O'Bleness M."/>
            <person name="Paule C.R."/>
            <person name="Poulain J."/>
            <person name="Prion F."/>
            <person name="Qin B."/>
            <person name="Qu C."/>
            <person name="Retzel E.F."/>
            <person name="Riddle C."/>
            <person name="Sallet E."/>
            <person name="Samain S."/>
            <person name="Samson N."/>
            <person name="Sanders I."/>
            <person name="Saurat O."/>
            <person name="Scarpelli C."/>
            <person name="Schiex T."/>
            <person name="Segurens B."/>
            <person name="Severin A.J."/>
            <person name="Sherrier D.J."/>
            <person name="Shi R."/>
            <person name="Sims S."/>
            <person name="Singer S.R."/>
            <person name="Sinharoy S."/>
            <person name="Sterck L."/>
            <person name="Viollet A."/>
            <person name="Wang B.B."/>
            <person name="Wang K."/>
            <person name="Wang M."/>
            <person name="Wang X."/>
            <person name="Warfsmann J."/>
            <person name="Weissenbach J."/>
            <person name="White D.D."/>
            <person name="White J.D."/>
            <person name="Wiley G.B."/>
            <person name="Wincker P."/>
            <person name="Xing Y."/>
            <person name="Yang L."/>
            <person name="Yao Z."/>
            <person name="Ying F."/>
            <person name="Zhai J."/>
            <person name="Zhou L."/>
            <person name="Zuber A."/>
            <person name="Denarie J."/>
            <person name="Dixon R.A."/>
            <person name="May G.D."/>
            <person name="Schwartz D.C."/>
            <person name="Rogers J."/>
            <person name="Quetier F."/>
            <person name="Town C.D."/>
            <person name="Roe B.A."/>
        </authorList>
    </citation>
    <scope>NUCLEOTIDE SEQUENCE [LARGE SCALE GENOMIC DNA]</scope>
    <source>
        <strain evidence="8">A17</strain>
        <strain evidence="9 10">cv. Jemalong A17</strain>
    </source>
</reference>
<dbReference type="SUPFAM" id="SSF118290">
    <property type="entry name" value="WRKY DNA-binding domain"/>
    <property type="match status" value="1"/>
</dbReference>
<evidence type="ECO:0000256" key="4">
    <source>
        <dbReference type="ARBA" id="ARBA00023163"/>
    </source>
</evidence>
<reference evidence="9" key="3">
    <citation type="submission" date="2015-04" db="UniProtKB">
        <authorList>
            <consortium name="EnsemblPlants"/>
        </authorList>
    </citation>
    <scope>IDENTIFICATION</scope>
    <source>
        <strain evidence="9">cv. Jemalong A17</strain>
    </source>
</reference>
<dbReference type="SMART" id="SM00774">
    <property type="entry name" value="WRKY"/>
    <property type="match status" value="1"/>
</dbReference>
<dbReference type="HOGENOM" id="CLU_047325_0_0_1"/>
<evidence type="ECO:0000256" key="3">
    <source>
        <dbReference type="ARBA" id="ARBA00023125"/>
    </source>
</evidence>
<feature type="region of interest" description="Disordered" evidence="6">
    <location>
        <begin position="292"/>
        <end position="312"/>
    </location>
</feature>
<dbReference type="PANTHER" id="PTHR32096">
    <property type="entry name" value="WRKY TRANSCRIPTION FACTOR 30-RELATED-RELATED"/>
    <property type="match status" value="1"/>
</dbReference>
<dbReference type="EMBL" id="CM001224">
    <property type="protein sequence ID" value="KEH20223.1"/>
    <property type="molecule type" value="Genomic_DNA"/>
</dbReference>
<accession>A0A072TTN4</accession>
<evidence type="ECO:0000256" key="1">
    <source>
        <dbReference type="ARBA" id="ARBA00004123"/>
    </source>
</evidence>
<keyword evidence="5" id="KW-0539">Nucleus</keyword>
<feature type="compositionally biased region" description="Basic residues" evidence="6">
    <location>
        <begin position="301"/>
        <end position="312"/>
    </location>
</feature>
<dbReference type="GO" id="GO:0003700">
    <property type="term" value="F:DNA-binding transcription factor activity"/>
    <property type="evidence" value="ECO:0000318"/>
    <property type="project" value="GO_Central"/>
</dbReference>
<dbReference type="InterPro" id="IPR003657">
    <property type="entry name" value="WRKY_dom"/>
</dbReference>
<comment type="subcellular location">
    <subcellularLocation>
        <location evidence="1">Nucleus</location>
    </subcellularLocation>
</comment>
<keyword evidence="4" id="KW-0804">Transcription</keyword>
<gene>
    <name evidence="8" type="ordered locus">MTR_8g069935</name>
</gene>
<dbReference type="Pfam" id="PF03106">
    <property type="entry name" value="WRKY"/>
    <property type="match status" value="1"/>
</dbReference>
<evidence type="ECO:0000256" key="2">
    <source>
        <dbReference type="ARBA" id="ARBA00023015"/>
    </source>
</evidence>
<keyword evidence="3 8" id="KW-0238">DNA-binding</keyword>
<reference evidence="8 10" key="2">
    <citation type="journal article" date="2014" name="BMC Genomics">
        <title>An improved genome release (version Mt4.0) for the model legume Medicago truncatula.</title>
        <authorList>
            <person name="Tang H."/>
            <person name="Krishnakumar V."/>
            <person name="Bidwell S."/>
            <person name="Rosen B."/>
            <person name="Chan A."/>
            <person name="Zhou S."/>
            <person name="Gentzbittel L."/>
            <person name="Childs K.L."/>
            <person name="Yandell M."/>
            <person name="Gundlach H."/>
            <person name="Mayer K.F."/>
            <person name="Schwartz D.C."/>
            <person name="Town C.D."/>
        </authorList>
    </citation>
    <scope>GENOME REANNOTATION</scope>
    <source>
        <strain evidence="8">A17</strain>
        <strain evidence="9 10">cv. Jemalong A17</strain>
    </source>
</reference>
<keyword evidence="10" id="KW-1185">Reference proteome</keyword>
<protein>
    <submittedName>
        <fullName evidence="8">WRKY DNA-binding domain protein</fullName>
    </submittedName>
</protein>
<dbReference type="EnsemblPlants" id="KEH20223">
    <property type="protein sequence ID" value="KEH20223"/>
    <property type="gene ID" value="MTR_8g069935"/>
</dbReference>
<dbReference type="PROSITE" id="PS50811">
    <property type="entry name" value="WRKY"/>
    <property type="match status" value="1"/>
</dbReference>
<keyword evidence="2" id="KW-0805">Transcription regulation</keyword>
<dbReference type="PANTHER" id="PTHR32096:SF19">
    <property type="entry name" value="OS01G0750100 PROTEIN"/>
    <property type="match status" value="1"/>
</dbReference>
<evidence type="ECO:0000256" key="6">
    <source>
        <dbReference type="SAM" id="MobiDB-lite"/>
    </source>
</evidence>
<dbReference type="GO" id="GO:0000976">
    <property type="term" value="F:transcription cis-regulatory region binding"/>
    <property type="evidence" value="ECO:0000318"/>
    <property type="project" value="GO_Central"/>
</dbReference>
<dbReference type="AlphaFoldDB" id="A0A072TTN4"/>
<evidence type="ECO:0000259" key="7">
    <source>
        <dbReference type="PROSITE" id="PS50811"/>
    </source>
</evidence>
<evidence type="ECO:0000313" key="9">
    <source>
        <dbReference type="EnsemblPlants" id="KEH20223"/>
    </source>
</evidence>
<feature type="domain" description="WRKY" evidence="7">
    <location>
        <begin position="325"/>
        <end position="391"/>
    </location>
</feature>
<name>A0A072TTN4_MEDTR</name>
<evidence type="ECO:0000256" key="5">
    <source>
        <dbReference type="ARBA" id="ARBA00023242"/>
    </source>
</evidence>
<dbReference type="InterPro" id="IPR044810">
    <property type="entry name" value="WRKY_plant"/>
</dbReference>
<dbReference type="STRING" id="3880.A0A072TTN4"/>
<dbReference type="Proteomes" id="UP000002051">
    <property type="component" value="Chromosome 8"/>
</dbReference>
<dbReference type="InterPro" id="IPR036576">
    <property type="entry name" value="WRKY_dom_sf"/>
</dbReference>
<evidence type="ECO:0000313" key="10">
    <source>
        <dbReference type="Proteomes" id="UP000002051"/>
    </source>
</evidence>
<evidence type="ECO:0000313" key="8">
    <source>
        <dbReference type="EMBL" id="KEH20223.1"/>
    </source>
</evidence>
<sequence>MDNDNCDLFSIVRSCKATTFATPTTNFETLPPTLTTTTNNIISPQNTTPCFDYFSFFEDNSSAPITPLKPNDFIELEKLIININPTTTIPTPTITSIPTITTTPTTTPTPSSTNIPSHITTNTITNTSFHDSNQNSTFSNFPKLIEQQQLELNEFTELEKMILKFYPNTTIPTSTITAPTPTTTIFTTPTTIIPTTTFATLTTSTPIIPTITTTMTTTSVCKTNQYLTISDYQILIEQQRNEPNRNNEVSVSEPHTRTEIATSNFDCAFNHPSIPQQSLRKRNQLPFLLPRTNSRFLPNTHPKKPKFKSRKREKNNLVTYVCHVREDEPSEDSWAWKKYGEKPIKGSPHPRSYYKCKSFWDCSAKKLVEKSKTSENTYVVTYKGEHNHKKPGVNQNSVSTGVKPEVSTEVKPEVSTGESEVPYTSMEFIGSSDDDVILIPNMTPMLEDLLMDFNQINSGALFP</sequence>
<feature type="region of interest" description="Disordered" evidence="6">
    <location>
        <begin position="386"/>
        <end position="417"/>
    </location>
</feature>
<dbReference type="GO" id="GO:0005634">
    <property type="term" value="C:nucleus"/>
    <property type="evidence" value="ECO:0000318"/>
    <property type="project" value="GO_Central"/>
</dbReference>
<proteinExistence type="predicted"/>
<organism evidence="8 10">
    <name type="scientific">Medicago truncatula</name>
    <name type="common">Barrel medic</name>
    <name type="synonym">Medicago tribuloides</name>
    <dbReference type="NCBI Taxonomy" id="3880"/>
    <lineage>
        <taxon>Eukaryota</taxon>
        <taxon>Viridiplantae</taxon>
        <taxon>Streptophyta</taxon>
        <taxon>Embryophyta</taxon>
        <taxon>Tracheophyta</taxon>
        <taxon>Spermatophyta</taxon>
        <taxon>Magnoliopsida</taxon>
        <taxon>eudicotyledons</taxon>
        <taxon>Gunneridae</taxon>
        <taxon>Pentapetalae</taxon>
        <taxon>rosids</taxon>
        <taxon>fabids</taxon>
        <taxon>Fabales</taxon>
        <taxon>Fabaceae</taxon>
        <taxon>Papilionoideae</taxon>
        <taxon>50 kb inversion clade</taxon>
        <taxon>NPAAA clade</taxon>
        <taxon>Hologalegina</taxon>
        <taxon>IRL clade</taxon>
        <taxon>Trifolieae</taxon>
        <taxon>Medicago</taxon>
    </lineage>
</organism>